<comment type="caution">
    <text evidence="3">The sequence shown here is derived from an EMBL/GenBank/DDBJ whole genome shotgun (WGS) entry which is preliminary data.</text>
</comment>
<comment type="similarity">
    <text evidence="1">Belongs to the UPF0065 (bug) family.</text>
</comment>
<dbReference type="RefSeq" id="WP_216955947.1">
    <property type="nucleotide sequence ID" value="NZ_JAHOPB010000001.1"/>
</dbReference>
<dbReference type="PANTHER" id="PTHR42928:SF5">
    <property type="entry name" value="BLR1237 PROTEIN"/>
    <property type="match status" value="1"/>
</dbReference>
<feature type="signal peptide" evidence="2">
    <location>
        <begin position="1"/>
        <end position="23"/>
    </location>
</feature>
<dbReference type="Proteomes" id="UP000727907">
    <property type="component" value="Unassembled WGS sequence"/>
</dbReference>
<dbReference type="EMBL" id="JAHOPB010000001">
    <property type="protein sequence ID" value="MBU8872238.1"/>
    <property type="molecule type" value="Genomic_DNA"/>
</dbReference>
<accession>A0ABS6IG10</accession>
<dbReference type="PANTHER" id="PTHR42928">
    <property type="entry name" value="TRICARBOXYLATE-BINDING PROTEIN"/>
    <property type="match status" value="1"/>
</dbReference>
<gene>
    <name evidence="3" type="ORF">KQ910_00610</name>
</gene>
<evidence type="ECO:0000313" key="3">
    <source>
        <dbReference type="EMBL" id="MBU8872238.1"/>
    </source>
</evidence>
<protein>
    <submittedName>
        <fullName evidence="3">Tripartite tricarboxylate transporter substrate binding protein</fullName>
    </submittedName>
</protein>
<evidence type="ECO:0000256" key="2">
    <source>
        <dbReference type="SAM" id="SignalP"/>
    </source>
</evidence>
<keyword evidence="4" id="KW-1185">Reference proteome</keyword>
<keyword evidence="2" id="KW-0732">Signal</keyword>
<dbReference type="CDD" id="cd07012">
    <property type="entry name" value="PBP2_Bug_TTT"/>
    <property type="match status" value="1"/>
</dbReference>
<feature type="chain" id="PRO_5046858822" evidence="2">
    <location>
        <begin position="24"/>
        <end position="320"/>
    </location>
</feature>
<organism evidence="3 4">
    <name type="scientific">Reyranella humidisoli</name>
    <dbReference type="NCBI Taxonomy" id="2849149"/>
    <lineage>
        <taxon>Bacteria</taxon>
        <taxon>Pseudomonadati</taxon>
        <taxon>Pseudomonadota</taxon>
        <taxon>Alphaproteobacteria</taxon>
        <taxon>Hyphomicrobiales</taxon>
        <taxon>Reyranellaceae</taxon>
        <taxon>Reyranella</taxon>
    </lineage>
</organism>
<evidence type="ECO:0000313" key="4">
    <source>
        <dbReference type="Proteomes" id="UP000727907"/>
    </source>
</evidence>
<reference evidence="3 4" key="1">
    <citation type="submission" date="2021-06" db="EMBL/GenBank/DDBJ databases">
        <authorList>
            <person name="Lee D.H."/>
        </authorList>
    </citation>
    <scope>NUCLEOTIDE SEQUENCE [LARGE SCALE GENOMIC DNA]</scope>
    <source>
        <strain evidence="3 4">MMS21-HV4-11</strain>
    </source>
</reference>
<dbReference type="Pfam" id="PF03401">
    <property type="entry name" value="TctC"/>
    <property type="match status" value="1"/>
</dbReference>
<evidence type="ECO:0000256" key="1">
    <source>
        <dbReference type="ARBA" id="ARBA00006987"/>
    </source>
</evidence>
<dbReference type="InterPro" id="IPR005064">
    <property type="entry name" value="BUG"/>
</dbReference>
<name>A0ABS6IG10_9HYPH</name>
<proteinExistence type="inferred from homology"/>
<sequence length="320" mass="33402">MIQRRTFVAGTAAALTLPSIAFGQGGQIRLVVPYGPGGSTDTAGRVLAERMAADTGKNIVVENRPGGGTMVGMVNVAKSKPDGTSLMVLTTTAALQPAFDIPMPIDPQKDLAPISQLADIPCVLAVNANNPAKTFAEFIEWVKAQPGPVHYSTSSSGGLPHLWGEVIATRTNGKLQHIPYKAAAEALRDAVAGHVPAFVDVTTPVDAQIRAGTMRGLICGAKSRVANIPTVPVASELGAPELEAAVYFGVATTAGTPRETIQELNAAVNAALKAEAVRERLMSLGFIPTGGTPEAYAKRLADETVRWRKVIKDAKIPAPT</sequence>
<dbReference type="PIRSF" id="PIRSF017082">
    <property type="entry name" value="YflP"/>
    <property type="match status" value="1"/>
</dbReference>